<dbReference type="WBParaSite" id="TCNE_0000858201-mRNA-1">
    <property type="protein sequence ID" value="TCNE_0000858201-mRNA-1"/>
    <property type="gene ID" value="TCNE_0000858201"/>
</dbReference>
<feature type="compositionally biased region" description="Basic and acidic residues" evidence="1">
    <location>
        <begin position="641"/>
        <end position="651"/>
    </location>
</feature>
<reference evidence="2 3" key="2">
    <citation type="submission" date="2018-11" db="EMBL/GenBank/DDBJ databases">
        <authorList>
            <consortium name="Pathogen Informatics"/>
        </authorList>
    </citation>
    <scope>NUCLEOTIDE SEQUENCE [LARGE SCALE GENOMIC DNA]</scope>
</reference>
<feature type="region of interest" description="Disordered" evidence="1">
    <location>
        <begin position="641"/>
        <end position="692"/>
    </location>
</feature>
<feature type="region of interest" description="Disordered" evidence="1">
    <location>
        <begin position="1"/>
        <end position="33"/>
    </location>
</feature>
<evidence type="ECO:0000313" key="4">
    <source>
        <dbReference type="WBParaSite" id="TCNE_0000858201-mRNA-1"/>
    </source>
</evidence>
<organism evidence="3 4">
    <name type="scientific">Toxocara canis</name>
    <name type="common">Canine roundworm</name>
    <dbReference type="NCBI Taxonomy" id="6265"/>
    <lineage>
        <taxon>Eukaryota</taxon>
        <taxon>Metazoa</taxon>
        <taxon>Ecdysozoa</taxon>
        <taxon>Nematoda</taxon>
        <taxon>Chromadorea</taxon>
        <taxon>Rhabditida</taxon>
        <taxon>Spirurina</taxon>
        <taxon>Ascaridomorpha</taxon>
        <taxon>Ascaridoidea</taxon>
        <taxon>Toxocaridae</taxon>
        <taxon>Toxocara</taxon>
    </lineage>
</organism>
<reference evidence="4" key="1">
    <citation type="submission" date="2016-06" db="UniProtKB">
        <authorList>
            <consortium name="WormBaseParasite"/>
        </authorList>
    </citation>
    <scope>IDENTIFICATION</scope>
</reference>
<keyword evidence="3" id="KW-1185">Reference proteome</keyword>
<dbReference type="AlphaFoldDB" id="A0A183UJB2"/>
<accession>A0A183UJB2</accession>
<feature type="compositionally biased region" description="Basic residues" evidence="1">
    <location>
        <begin position="23"/>
        <end position="32"/>
    </location>
</feature>
<gene>
    <name evidence="2" type="ORF">TCNE_LOCUS8582</name>
</gene>
<evidence type="ECO:0000313" key="2">
    <source>
        <dbReference type="EMBL" id="VDM39903.1"/>
    </source>
</evidence>
<proteinExistence type="predicted"/>
<evidence type="ECO:0000256" key="1">
    <source>
        <dbReference type="SAM" id="MobiDB-lite"/>
    </source>
</evidence>
<protein>
    <submittedName>
        <fullName evidence="4">C2H2-type domain-containing protein</fullName>
    </submittedName>
</protein>
<dbReference type="EMBL" id="UYWY01019945">
    <property type="protein sequence ID" value="VDM39903.1"/>
    <property type="molecule type" value="Genomic_DNA"/>
</dbReference>
<name>A0A183UJB2_TOXCA</name>
<feature type="region of interest" description="Disordered" evidence="1">
    <location>
        <begin position="91"/>
        <end position="116"/>
    </location>
</feature>
<dbReference type="Proteomes" id="UP000050794">
    <property type="component" value="Unassembled WGS sequence"/>
</dbReference>
<evidence type="ECO:0000313" key="3">
    <source>
        <dbReference type="Proteomes" id="UP000050794"/>
    </source>
</evidence>
<feature type="compositionally biased region" description="Polar residues" evidence="1">
    <location>
        <begin position="1"/>
        <end position="17"/>
    </location>
</feature>
<sequence>MSSTKGGTHNEQQNASEENLKHSDKKARKRITTPKQRACIKTALYTCITTRQLKVVLELGDELDKRAANGGCNEEYNESINALISSLSKNKASKRVKGASSTRSRPRPRRKQPDVALVRTDDHGRTEFDVASITIGSFTVNDGGDDLSRAVVRFCFAIGVMTYEFVHKEDEKCYKVCYSIPFDDIASINFLKKIVHLKLKKPAKQSFCTLGTLVSGLSDSEVLGNAVDVDVSRGQVESNLLHTIHLKRGTTKVWQEALLAANGDLFESLIRGSVGMDEAESTPTRAASMAALEPFNRGGSYSSPFEGHTELEQVEPAYDSGVFGSVHGSSDMQLLDSATTGNVRYFDQASDFISGELNPCSRQDPTSTGMFAEYYHPVAGGLPPFEDLTSNILMVPTQCSRESTKLTGAAITDFNNNNNQPDVAVNGFEDSGYGYGDCKEAVNGVQMNIPLETRTNNASTFVDGEAAVLHSDSSEVARFERVIQGVQSLLESRNKRVETLSKATEGENSGGKQDSKVITTGSRRALLNKDSFYWLDHVDMTTLFDANACQRYNECPIPQGDDKEKHVLGSVLIAIMNNDKRESCSAQNENIEDDEGEEIRRFLEDMIDRRLQIVDVPVVTDSYHPWQEVGIQLLRDSRERITNGANEREGGDDGGPPRKRRKPNDSNCSDSEEERSRVQQAAVPVDFVRKFQ</sequence>